<name>A0A9D7S6J6_9BACT</name>
<accession>A0A9D7S6J6</accession>
<dbReference type="Proteomes" id="UP000808349">
    <property type="component" value="Unassembled WGS sequence"/>
</dbReference>
<evidence type="ECO:0000313" key="2">
    <source>
        <dbReference type="Proteomes" id="UP000808349"/>
    </source>
</evidence>
<dbReference type="AlphaFoldDB" id="A0A9D7S6J6"/>
<dbReference type="EMBL" id="JADKFW010000004">
    <property type="protein sequence ID" value="MBK9716792.1"/>
    <property type="molecule type" value="Genomic_DNA"/>
</dbReference>
<sequence length="174" mass="20337">MEKNIKNLNTKELSNPTNKESIGWLNDLNEELDLIFRRDFGIGILKMEKNHHLIRINLRMAPIEYISQIEKFINELTSPQLKSKIICIDLDYKWKLIIYKSNIPFKNETILYNPWTFKPIVSTGSSIGIVSTIVSNECDEINNRLTLLEFLSLEEHELLKNLFKNLIEQVSSNN</sequence>
<evidence type="ECO:0000313" key="1">
    <source>
        <dbReference type="EMBL" id="MBK9716792.1"/>
    </source>
</evidence>
<organism evidence="1 2">
    <name type="scientific">Candidatus Defluviibacterium haderslevense</name>
    <dbReference type="NCBI Taxonomy" id="2981993"/>
    <lineage>
        <taxon>Bacteria</taxon>
        <taxon>Pseudomonadati</taxon>
        <taxon>Bacteroidota</taxon>
        <taxon>Saprospiria</taxon>
        <taxon>Saprospirales</taxon>
        <taxon>Saprospiraceae</taxon>
        <taxon>Candidatus Defluviibacterium</taxon>
    </lineage>
</organism>
<gene>
    <name evidence="1" type="ORF">IPO85_04620</name>
</gene>
<comment type="caution">
    <text evidence="1">The sequence shown here is derived from an EMBL/GenBank/DDBJ whole genome shotgun (WGS) entry which is preliminary data.</text>
</comment>
<protein>
    <submittedName>
        <fullName evidence="1">Uncharacterized protein</fullName>
    </submittedName>
</protein>
<reference evidence="1 2" key="1">
    <citation type="submission" date="2020-10" db="EMBL/GenBank/DDBJ databases">
        <title>Connecting structure to function with the recovery of over 1000 high-quality activated sludge metagenome-assembled genomes encoding full-length rRNA genes using long-read sequencing.</title>
        <authorList>
            <person name="Singleton C.M."/>
            <person name="Petriglieri F."/>
            <person name="Kristensen J.M."/>
            <person name="Kirkegaard R.H."/>
            <person name="Michaelsen T.Y."/>
            <person name="Andersen M.H."/>
            <person name="Karst S.M."/>
            <person name="Dueholm M.S."/>
            <person name="Nielsen P.H."/>
            <person name="Albertsen M."/>
        </authorList>
    </citation>
    <scope>NUCLEOTIDE SEQUENCE [LARGE SCALE GENOMIC DNA]</scope>
    <source>
        <strain evidence="1">Ribe_18-Q3-R11-54_BAT3C.373</strain>
    </source>
</reference>
<proteinExistence type="predicted"/>